<sequence>MITTVRKHLVDFCGERISVEIDKDGSKYTKFALLSEPCPQECAPPQLFTRENLIVLDSVHSGTGRTSGNDITVNVIEPVLRRLHARYQVVKSQNSKSVAEFGNQLDPTQSYTILFVSGDTSVSEFFNGVGAGVPSPRSSLTILPIAMGTGNALANSLNLNCPVEAFASFLRGELVTAEFPLYRAILPDGETSVVFFIVLSLGFHANLLHAAENEKYKSMGVERFQEASGDILQNYKLQEQITLDKQGVAGSYAYFALVNVPNLEASYIPSPQSDPFKHELHLLAYSSSLNRKQLLERIMAGYKNRRGDELTADPYTTYKRISEGFEIKLQNKQEGPNDPAFELCLDGQLYNLLQYKSDQHQEELTIQVELIDSALGSFDILVMGKH</sequence>
<dbReference type="PANTHER" id="PTHR12358">
    <property type="entry name" value="SPHINGOSINE KINASE"/>
    <property type="match status" value="1"/>
</dbReference>
<dbReference type="KEGG" id="kng:KNAG_0C06610"/>
<dbReference type="eggNOG" id="ENOG502QPZS">
    <property type="taxonomic scope" value="Eukaryota"/>
</dbReference>
<evidence type="ECO:0000313" key="2">
    <source>
        <dbReference type="EMBL" id="CCK69753.1"/>
    </source>
</evidence>
<dbReference type="Gene3D" id="2.60.200.40">
    <property type="match status" value="1"/>
</dbReference>
<dbReference type="Pfam" id="PF00781">
    <property type="entry name" value="DAGK_cat"/>
    <property type="match status" value="1"/>
</dbReference>
<dbReference type="InterPro" id="IPR050187">
    <property type="entry name" value="Lipid_Phosphate_FormReg"/>
</dbReference>
<proteinExistence type="predicted"/>
<dbReference type="GO" id="GO:0016020">
    <property type="term" value="C:membrane"/>
    <property type="evidence" value="ECO:0007669"/>
    <property type="project" value="TreeGrafter"/>
</dbReference>
<dbReference type="PROSITE" id="PS50146">
    <property type="entry name" value="DAGK"/>
    <property type="match status" value="1"/>
</dbReference>
<reference evidence="3" key="2">
    <citation type="submission" date="2012-08" db="EMBL/GenBank/DDBJ databases">
        <title>Genome sequence of Kazachstania naganishii.</title>
        <authorList>
            <person name="Gordon J.L."/>
            <person name="Armisen D."/>
            <person name="Proux-Wera E."/>
            <person name="OhEigeartaigh S.S."/>
            <person name="Byrne K.P."/>
            <person name="Wolfe K.H."/>
        </authorList>
    </citation>
    <scope>NUCLEOTIDE SEQUENCE [LARGE SCALE GENOMIC DNA]</scope>
    <source>
        <strain evidence="3">ATCC MYA-139 / BCRC 22969 / CBS 8797 / CCRC 22969 / KCTC 17520 / NBRC 10181 / NCYC 3082</strain>
    </source>
</reference>
<dbReference type="SUPFAM" id="SSF111331">
    <property type="entry name" value="NAD kinase/diacylglycerol kinase-like"/>
    <property type="match status" value="1"/>
</dbReference>
<dbReference type="InterPro" id="IPR001206">
    <property type="entry name" value="Diacylglycerol_kinase_cat_dom"/>
</dbReference>
<dbReference type="HOGENOM" id="CLU_021934_1_0_1"/>
<dbReference type="GO" id="GO:0005737">
    <property type="term" value="C:cytoplasm"/>
    <property type="evidence" value="ECO:0007669"/>
    <property type="project" value="TreeGrafter"/>
</dbReference>
<protein>
    <recommendedName>
        <fullName evidence="1">DAGKc domain-containing protein</fullName>
    </recommendedName>
</protein>
<gene>
    <name evidence="2" type="primary">KNAG0C06610</name>
    <name evidence="2" type="ordered locus">KNAG_0C06610</name>
</gene>
<evidence type="ECO:0000313" key="3">
    <source>
        <dbReference type="Proteomes" id="UP000006310"/>
    </source>
</evidence>
<dbReference type="Proteomes" id="UP000006310">
    <property type="component" value="Chromosome 3"/>
</dbReference>
<dbReference type="OrthoDB" id="3853857at2759"/>
<evidence type="ECO:0000259" key="1">
    <source>
        <dbReference type="PROSITE" id="PS50146"/>
    </source>
</evidence>
<dbReference type="STRING" id="1071383.J7RJR8"/>
<organism evidence="2 3">
    <name type="scientific">Huiozyma naganishii (strain ATCC MYA-139 / BCRC 22969 / CBS 8797 / KCTC 17520 / NBRC 10181 / NCYC 3082 / Yp74L-3)</name>
    <name type="common">Yeast</name>
    <name type="synonym">Kazachstania naganishii</name>
    <dbReference type="NCBI Taxonomy" id="1071383"/>
    <lineage>
        <taxon>Eukaryota</taxon>
        <taxon>Fungi</taxon>
        <taxon>Dikarya</taxon>
        <taxon>Ascomycota</taxon>
        <taxon>Saccharomycotina</taxon>
        <taxon>Saccharomycetes</taxon>
        <taxon>Saccharomycetales</taxon>
        <taxon>Saccharomycetaceae</taxon>
        <taxon>Huiozyma</taxon>
    </lineage>
</organism>
<dbReference type="GO" id="GO:0046512">
    <property type="term" value="P:sphingosine biosynthetic process"/>
    <property type="evidence" value="ECO:0007669"/>
    <property type="project" value="TreeGrafter"/>
</dbReference>
<dbReference type="GeneID" id="34525433"/>
<dbReference type="AlphaFoldDB" id="J7RJR8"/>
<dbReference type="OMA" id="SYAYFAL"/>
<dbReference type="EMBL" id="HE978316">
    <property type="protein sequence ID" value="CCK69753.1"/>
    <property type="molecule type" value="Genomic_DNA"/>
</dbReference>
<feature type="domain" description="DAGKc" evidence="1">
    <location>
        <begin position="48"/>
        <end position="190"/>
    </location>
</feature>
<reference evidence="2 3" key="1">
    <citation type="journal article" date="2011" name="Proc. Natl. Acad. Sci. U.S.A.">
        <title>Evolutionary erosion of yeast sex chromosomes by mating-type switching accidents.</title>
        <authorList>
            <person name="Gordon J.L."/>
            <person name="Armisen D."/>
            <person name="Proux-Wera E."/>
            <person name="Oheigeartaigh S.S."/>
            <person name="Byrne K.P."/>
            <person name="Wolfe K.H."/>
        </authorList>
    </citation>
    <scope>NUCLEOTIDE SEQUENCE [LARGE SCALE GENOMIC DNA]</scope>
    <source>
        <strain evidence="3">ATCC MYA-139 / BCRC 22969 / CBS 8797 / CCRC 22969 / KCTC 17520 / NBRC 10181 / NCYC 3082</strain>
    </source>
</reference>
<dbReference type="InterPro" id="IPR017438">
    <property type="entry name" value="ATP-NAD_kinase_N"/>
</dbReference>
<dbReference type="InterPro" id="IPR016064">
    <property type="entry name" value="NAD/diacylglycerol_kinase_sf"/>
</dbReference>
<dbReference type="PANTHER" id="PTHR12358:SF108">
    <property type="entry name" value="DAGKC DOMAIN-CONTAINING PROTEIN"/>
    <property type="match status" value="1"/>
</dbReference>
<name>J7RJR8_HUIN7</name>
<dbReference type="RefSeq" id="XP_022463999.1">
    <property type="nucleotide sequence ID" value="XM_022607399.1"/>
</dbReference>
<keyword evidence="3" id="KW-1185">Reference proteome</keyword>
<dbReference type="Gene3D" id="3.40.50.10330">
    <property type="entry name" value="Probable inorganic polyphosphate/atp-NAD kinase, domain 1"/>
    <property type="match status" value="1"/>
</dbReference>
<accession>J7RJR8</accession>
<dbReference type="GO" id="GO:0001727">
    <property type="term" value="F:lipid kinase activity"/>
    <property type="evidence" value="ECO:0007669"/>
    <property type="project" value="TreeGrafter"/>
</dbReference>